<name>A0AAV3ZFX7_9GAST</name>
<keyword evidence="2" id="KW-1185">Reference proteome</keyword>
<organism evidence="1 2">
    <name type="scientific">Plakobranchus ocellatus</name>
    <dbReference type="NCBI Taxonomy" id="259542"/>
    <lineage>
        <taxon>Eukaryota</taxon>
        <taxon>Metazoa</taxon>
        <taxon>Spiralia</taxon>
        <taxon>Lophotrochozoa</taxon>
        <taxon>Mollusca</taxon>
        <taxon>Gastropoda</taxon>
        <taxon>Heterobranchia</taxon>
        <taxon>Euthyneura</taxon>
        <taxon>Panpulmonata</taxon>
        <taxon>Sacoglossa</taxon>
        <taxon>Placobranchoidea</taxon>
        <taxon>Plakobranchidae</taxon>
        <taxon>Plakobranchus</taxon>
    </lineage>
</organism>
<accession>A0AAV3ZFX7</accession>
<gene>
    <name evidence="1" type="ORF">PoB_002102500</name>
</gene>
<dbReference type="EMBL" id="BLXT01002457">
    <property type="protein sequence ID" value="GFN94519.1"/>
    <property type="molecule type" value="Genomic_DNA"/>
</dbReference>
<comment type="caution">
    <text evidence="1">The sequence shown here is derived from an EMBL/GenBank/DDBJ whole genome shotgun (WGS) entry which is preliminary data.</text>
</comment>
<dbReference type="AlphaFoldDB" id="A0AAV3ZFX7"/>
<dbReference type="Proteomes" id="UP000735302">
    <property type="component" value="Unassembled WGS sequence"/>
</dbReference>
<sequence length="97" mass="10851">MSQKRSHIQYLFSSDQIKAVRTALDYVRSVVKGKCSGGTGETLELLFDHDSWQEYTRPAIKTANLLSKIIALDGDLGRFDDNMFYSLVSSAIFIALS</sequence>
<reference evidence="1 2" key="1">
    <citation type="journal article" date="2021" name="Elife">
        <title>Chloroplast acquisition without the gene transfer in kleptoplastic sea slugs, Plakobranchus ocellatus.</title>
        <authorList>
            <person name="Maeda T."/>
            <person name="Takahashi S."/>
            <person name="Yoshida T."/>
            <person name="Shimamura S."/>
            <person name="Takaki Y."/>
            <person name="Nagai Y."/>
            <person name="Toyoda A."/>
            <person name="Suzuki Y."/>
            <person name="Arimoto A."/>
            <person name="Ishii H."/>
            <person name="Satoh N."/>
            <person name="Nishiyama T."/>
            <person name="Hasebe M."/>
            <person name="Maruyama T."/>
            <person name="Minagawa J."/>
            <person name="Obokata J."/>
            <person name="Shigenobu S."/>
        </authorList>
    </citation>
    <scope>NUCLEOTIDE SEQUENCE [LARGE SCALE GENOMIC DNA]</scope>
</reference>
<evidence type="ECO:0000313" key="2">
    <source>
        <dbReference type="Proteomes" id="UP000735302"/>
    </source>
</evidence>
<proteinExistence type="predicted"/>
<protein>
    <submittedName>
        <fullName evidence="1">Uncharacterized protein</fullName>
    </submittedName>
</protein>
<evidence type="ECO:0000313" key="1">
    <source>
        <dbReference type="EMBL" id="GFN94519.1"/>
    </source>
</evidence>